<dbReference type="EMBL" id="JBHMEX010000032">
    <property type="protein sequence ID" value="MFB9064590.1"/>
    <property type="molecule type" value="Genomic_DNA"/>
</dbReference>
<reference evidence="1 2" key="1">
    <citation type="submission" date="2024-09" db="EMBL/GenBank/DDBJ databases">
        <authorList>
            <person name="Sun Q."/>
            <person name="Mori K."/>
        </authorList>
    </citation>
    <scope>NUCLEOTIDE SEQUENCE [LARGE SCALE GENOMIC DNA]</scope>
    <source>
        <strain evidence="1 2">CECT 7908</strain>
    </source>
</reference>
<comment type="caution">
    <text evidence="1">The sequence shown here is derived from an EMBL/GenBank/DDBJ whole genome shotgun (WGS) entry which is preliminary data.</text>
</comment>
<evidence type="ECO:0000313" key="1">
    <source>
        <dbReference type="EMBL" id="MFB9064590.1"/>
    </source>
</evidence>
<protein>
    <submittedName>
        <fullName evidence="1">Uncharacterized protein</fullName>
    </submittedName>
</protein>
<dbReference type="RefSeq" id="WP_290266715.1">
    <property type="nucleotide sequence ID" value="NZ_JAUFQQ010000005.1"/>
</dbReference>
<name>A0ABV5FM21_9FLAO</name>
<gene>
    <name evidence="1" type="ORF">ACFFUQ_11200</name>
</gene>
<keyword evidence="2" id="KW-1185">Reference proteome</keyword>
<dbReference type="Proteomes" id="UP001589589">
    <property type="component" value="Unassembled WGS sequence"/>
</dbReference>
<accession>A0ABV5FM21</accession>
<sequence>MKNYHKKKSFFILFGLILNIHIITSQTNDINTYNGFDKTIGKENLDIINGTPHTNTFRTTKESINLYYINSYELGNLTYDGQIYYDVNLKYDIFRDILILSPSDKSQNIGINLAKNKVKSFSIKDINFVNIENQNNKDLKLPSGYYEQNIYYPYFTFYTKHYKDQKDIISDDQAFVVYKENPSFFIDLKNTAYQIKTKKDLIKLFPEQKKQISEFYLMNRELKKTNLNLFMKNLMKYISNSLTIQTI</sequence>
<organism evidence="1 2">
    <name type="scientific">Flavobacterium branchiarum</name>
    <dbReference type="NCBI Taxonomy" id="1114870"/>
    <lineage>
        <taxon>Bacteria</taxon>
        <taxon>Pseudomonadati</taxon>
        <taxon>Bacteroidota</taxon>
        <taxon>Flavobacteriia</taxon>
        <taxon>Flavobacteriales</taxon>
        <taxon>Flavobacteriaceae</taxon>
        <taxon>Flavobacterium</taxon>
    </lineage>
</organism>
<proteinExistence type="predicted"/>
<evidence type="ECO:0000313" key="2">
    <source>
        <dbReference type="Proteomes" id="UP001589589"/>
    </source>
</evidence>